<accession>A0A3N4M1N3</accession>
<feature type="region of interest" description="Disordered" evidence="1">
    <location>
        <begin position="283"/>
        <end position="411"/>
    </location>
</feature>
<evidence type="ECO:0000313" key="4">
    <source>
        <dbReference type="Proteomes" id="UP000267821"/>
    </source>
</evidence>
<protein>
    <submittedName>
        <fullName evidence="3">Uncharacterized protein</fullName>
    </submittedName>
</protein>
<feature type="compositionally biased region" description="Low complexity" evidence="1">
    <location>
        <begin position="346"/>
        <end position="357"/>
    </location>
</feature>
<feature type="chain" id="PRO_5018177569" evidence="2">
    <location>
        <begin position="20"/>
        <end position="411"/>
    </location>
</feature>
<keyword evidence="4" id="KW-1185">Reference proteome</keyword>
<feature type="signal peptide" evidence="2">
    <location>
        <begin position="1"/>
        <end position="19"/>
    </location>
</feature>
<evidence type="ECO:0000256" key="1">
    <source>
        <dbReference type="SAM" id="MobiDB-lite"/>
    </source>
</evidence>
<proteinExistence type="predicted"/>
<evidence type="ECO:0000256" key="2">
    <source>
        <dbReference type="SAM" id="SignalP"/>
    </source>
</evidence>
<keyword evidence="2" id="KW-0732">Signal</keyword>
<dbReference type="InParanoid" id="A0A3N4M1N3"/>
<gene>
    <name evidence="3" type="ORF">L211DRAFT_534013</name>
</gene>
<feature type="compositionally biased region" description="Polar residues" evidence="1">
    <location>
        <begin position="284"/>
        <end position="297"/>
    </location>
</feature>
<organism evidence="3 4">
    <name type="scientific">Terfezia boudieri ATCC MYA-4762</name>
    <dbReference type="NCBI Taxonomy" id="1051890"/>
    <lineage>
        <taxon>Eukaryota</taxon>
        <taxon>Fungi</taxon>
        <taxon>Dikarya</taxon>
        <taxon>Ascomycota</taxon>
        <taxon>Pezizomycotina</taxon>
        <taxon>Pezizomycetes</taxon>
        <taxon>Pezizales</taxon>
        <taxon>Pezizaceae</taxon>
        <taxon>Terfezia</taxon>
    </lineage>
</organism>
<reference evidence="3 4" key="1">
    <citation type="journal article" date="2018" name="Nat. Ecol. Evol.">
        <title>Pezizomycetes genomes reveal the molecular basis of ectomycorrhizal truffle lifestyle.</title>
        <authorList>
            <person name="Murat C."/>
            <person name="Payen T."/>
            <person name="Noel B."/>
            <person name="Kuo A."/>
            <person name="Morin E."/>
            <person name="Chen J."/>
            <person name="Kohler A."/>
            <person name="Krizsan K."/>
            <person name="Balestrini R."/>
            <person name="Da Silva C."/>
            <person name="Montanini B."/>
            <person name="Hainaut M."/>
            <person name="Levati E."/>
            <person name="Barry K.W."/>
            <person name="Belfiori B."/>
            <person name="Cichocki N."/>
            <person name="Clum A."/>
            <person name="Dockter R.B."/>
            <person name="Fauchery L."/>
            <person name="Guy J."/>
            <person name="Iotti M."/>
            <person name="Le Tacon F."/>
            <person name="Lindquist E.A."/>
            <person name="Lipzen A."/>
            <person name="Malagnac F."/>
            <person name="Mello A."/>
            <person name="Molinier V."/>
            <person name="Miyauchi S."/>
            <person name="Poulain J."/>
            <person name="Riccioni C."/>
            <person name="Rubini A."/>
            <person name="Sitrit Y."/>
            <person name="Splivallo R."/>
            <person name="Traeger S."/>
            <person name="Wang M."/>
            <person name="Zifcakova L."/>
            <person name="Wipf D."/>
            <person name="Zambonelli A."/>
            <person name="Paolocci F."/>
            <person name="Nowrousian M."/>
            <person name="Ottonello S."/>
            <person name="Baldrian P."/>
            <person name="Spatafora J.W."/>
            <person name="Henrissat B."/>
            <person name="Nagy L.G."/>
            <person name="Aury J.M."/>
            <person name="Wincker P."/>
            <person name="Grigoriev I.V."/>
            <person name="Bonfante P."/>
            <person name="Martin F.M."/>
        </authorList>
    </citation>
    <scope>NUCLEOTIDE SEQUENCE [LARGE SCALE GENOMIC DNA]</scope>
    <source>
        <strain evidence="3 4">ATCC MYA-4762</strain>
    </source>
</reference>
<dbReference type="Proteomes" id="UP000267821">
    <property type="component" value="Unassembled WGS sequence"/>
</dbReference>
<evidence type="ECO:0000313" key="3">
    <source>
        <dbReference type="EMBL" id="RPB27302.1"/>
    </source>
</evidence>
<name>A0A3N4M1N3_9PEZI</name>
<dbReference type="EMBL" id="ML121531">
    <property type="protein sequence ID" value="RPB27302.1"/>
    <property type="molecule type" value="Genomic_DNA"/>
</dbReference>
<feature type="compositionally biased region" description="Low complexity" evidence="1">
    <location>
        <begin position="377"/>
        <end position="399"/>
    </location>
</feature>
<sequence length="411" mass="44545">MHYQFTVFFTFALFGTVFCALDDTTIVRHVYQTVTRPGRTGDDQNFDIVGYRGKLEGNDPSNSATLDLDGLQTLAIEAHKIMVRNAEKVKKTNDKLDTSDPNKKGATLVPIMMTAMRPGPPGTAIYFHSSLKGPAMGESFLLDIAAAEAHPAIKDLIAACMKAAGSNHANEANCGEIMALNDFAMETMPTATKINLFGVTSKLLITVIRLKGQHRIMSPCTSSLDPTRGVEKKPDDPRFFGCSKVSIMAGFQVCEIGWTPNEAPTEAQLQELLKGNDVYLGTGTPLNSRPSTPTQQRRGLGNAVEKRAVQVPKAPVRKTPVRKTPVKPVVRKKTGTQKPVKRPTTPKKTATGGKAPTCQLKPVNFGGIGKGRGTARPGKTTIPKKTTGPTQKKTTQKKTTGARRWILSEFE</sequence>
<dbReference type="AlphaFoldDB" id="A0A3N4M1N3"/>
<feature type="compositionally biased region" description="Basic residues" evidence="1">
    <location>
        <begin position="315"/>
        <end position="345"/>
    </location>
</feature>